<dbReference type="KEGG" id="vg:65112723"/>
<keyword evidence="2" id="KW-1185">Reference proteome</keyword>
<reference evidence="1" key="1">
    <citation type="submission" date="2018-03" db="EMBL/GenBank/DDBJ databases">
        <title>Phage therapy in agriculture - a green tech approach to combat plant pathogenic bacteria.</title>
        <authorList>
            <person name="Carstens A.B."/>
            <person name="Djurhuus A.M."/>
            <person name="Hansen L.H."/>
        </authorList>
    </citation>
    <scope>NUCLEOTIDE SEQUENCE [LARGE SCALE GENOMIC DNA]</scope>
</reference>
<sequence length="51" mass="6198">MTMQQTPWFIGFQDGFRLNEHQSFEDEIDQDEYDLGFYEGRHEYSKAMETV</sequence>
<dbReference type="RefSeq" id="YP_010095089.1">
    <property type="nucleotide sequence ID" value="NC_055743.1"/>
</dbReference>
<protein>
    <submittedName>
        <fullName evidence="1">Uncharacterized protein</fullName>
    </submittedName>
</protein>
<proteinExistence type="predicted"/>
<dbReference type="GeneID" id="65112723"/>
<organism evidence="1 2">
    <name type="scientific">Erwinia phage Cronus</name>
    <dbReference type="NCBI Taxonomy" id="2163633"/>
    <lineage>
        <taxon>Viruses</taxon>
        <taxon>Duplodnaviria</taxon>
        <taxon>Heunggongvirae</taxon>
        <taxon>Uroviricota</taxon>
        <taxon>Caudoviricetes</taxon>
        <taxon>Pantevenvirales</taxon>
        <taxon>Straboviridae</taxon>
        <taxon>Tevenvirinae</taxon>
        <taxon>Risoevirus</taxon>
        <taxon>Risoevirus cronus</taxon>
        <taxon>Roskildevirus cronus</taxon>
    </lineage>
</organism>
<accession>A0A2S1GMG6</accession>
<dbReference type="EMBL" id="MH059636">
    <property type="protein sequence ID" value="AWD90581.1"/>
    <property type="molecule type" value="Genomic_DNA"/>
</dbReference>
<dbReference type="Proteomes" id="UP000246316">
    <property type="component" value="Segment"/>
</dbReference>
<evidence type="ECO:0000313" key="2">
    <source>
        <dbReference type="Proteomes" id="UP000246316"/>
    </source>
</evidence>
<evidence type="ECO:0000313" key="1">
    <source>
        <dbReference type="EMBL" id="AWD90581.1"/>
    </source>
</evidence>
<name>A0A2S1GMG6_9CAUD</name>